<dbReference type="AlphaFoldDB" id="A0AAD8ERF1"/>
<evidence type="ECO:0000313" key="3">
    <source>
        <dbReference type="Proteomes" id="UP001233999"/>
    </source>
</evidence>
<accession>A0AAD8ERF1</accession>
<sequence>QGVNNRHGKMQAFLLCTCRLSFVLRVLTEQLDHGLILPEGRSENVLPIWIFSGKDRFMYHAEYQIMATSTLTSTISLLAVQGDLLTDIHYVFAEFILCGKN</sequence>
<comment type="caution">
    <text evidence="2">The sequence shown here is derived from an EMBL/GenBank/DDBJ whole genome shotgun (WGS) entry which is preliminary data.</text>
</comment>
<evidence type="ECO:0000256" key="1">
    <source>
        <dbReference type="SAM" id="SignalP"/>
    </source>
</evidence>
<dbReference type="Proteomes" id="UP001233999">
    <property type="component" value="Unassembled WGS sequence"/>
</dbReference>
<reference evidence="2" key="2">
    <citation type="submission" date="2023-05" db="EMBL/GenBank/DDBJ databases">
        <authorList>
            <person name="Fouks B."/>
        </authorList>
    </citation>
    <scope>NUCLEOTIDE SEQUENCE</scope>
    <source>
        <strain evidence="2">Stay&amp;Tobe</strain>
        <tissue evidence="2">Testes</tissue>
    </source>
</reference>
<feature type="non-terminal residue" evidence="2">
    <location>
        <position position="101"/>
    </location>
</feature>
<proteinExistence type="predicted"/>
<gene>
    <name evidence="2" type="ORF">L9F63_009215</name>
</gene>
<keyword evidence="3" id="KW-1185">Reference proteome</keyword>
<keyword evidence="1" id="KW-0732">Signal</keyword>
<feature type="non-terminal residue" evidence="2">
    <location>
        <position position="1"/>
    </location>
</feature>
<dbReference type="EMBL" id="JASPKZ010000419">
    <property type="protein sequence ID" value="KAJ9600445.1"/>
    <property type="molecule type" value="Genomic_DNA"/>
</dbReference>
<evidence type="ECO:0000313" key="2">
    <source>
        <dbReference type="EMBL" id="KAJ9600445.1"/>
    </source>
</evidence>
<feature type="chain" id="PRO_5041967011" evidence="1">
    <location>
        <begin position="29"/>
        <end position="101"/>
    </location>
</feature>
<feature type="signal peptide" evidence="1">
    <location>
        <begin position="1"/>
        <end position="28"/>
    </location>
</feature>
<name>A0AAD8ERF1_DIPPU</name>
<reference evidence="2" key="1">
    <citation type="journal article" date="2023" name="IScience">
        <title>Live-bearing cockroach genome reveals convergent evolutionary mechanisms linked to viviparity in insects and beyond.</title>
        <authorList>
            <person name="Fouks B."/>
            <person name="Harrison M.C."/>
            <person name="Mikhailova A.A."/>
            <person name="Marchal E."/>
            <person name="English S."/>
            <person name="Carruthers M."/>
            <person name="Jennings E.C."/>
            <person name="Chiamaka E.L."/>
            <person name="Frigard R.A."/>
            <person name="Pippel M."/>
            <person name="Attardo G.M."/>
            <person name="Benoit J.B."/>
            <person name="Bornberg-Bauer E."/>
            <person name="Tobe S.S."/>
        </authorList>
    </citation>
    <scope>NUCLEOTIDE SEQUENCE</scope>
    <source>
        <strain evidence="2">Stay&amp;Tobe</strain>
    </source>
</reference>
<protein>
    <submittedName>
        <fullName evidence="2">Uncharacterized protein</fullName>
    </submittedName>
</protein>
<organism evidence="2 3">
    <name type="scientific">Diploptera punctata</name>
    <name type="common">Pacific beetle cockroach</name>
    <dbReference type="NCBI Taxonomy" id="6984"/>
    <lineage>
        <taxon>Eukaryota</taxon>
        <taxon>Metazoa</taxon>
        <taxon>Ecdysozoa</taxon>
        <taxon>Arthropoda</taxon>
        <taxon>Hexapoda</taxon>
        <taxon>Insecta</taxon>
        <taxon>Pterygota</taxon>
        <taxon>Neoptera</taxon>
        <taxon>Polyneoptera</taxon>
        <taxon>Dictyoptera</taxon>
        <taxon>Blattodea</taxon>
        <taxon>Blaberoidea</taxon>
        <taxon>Blaberidae</taxon>
        <taxon>Diplopterinae</taxon>
        <taxon>Diploptera</taxon>
    </lineage>
</organism>